<organism evidence="2 3">
    <name type="scientific">Corynebacterium breve</name>
    <dbReference type="NCBI Taxonomy" id="3049799"/>
    <lineage>
        <taxon>Bacteria</taxon>
        <taxon>Bacillati</taxon>
        <taxon>Actinomycetota</taxon>
        <taxon>Actinomycetes</taxon>
        <taxon>Mycobacteriales</taxon>
        <taxon>Corynebacteriaceae</taxon>
        <taxon>Corynebacterium</taxon>
    </lineage>
</organism>
<dbReference type="InterPro" id="IPR036249">
    <property type="entry name" value="Thioredoxin-like_sf"/>
</dbReference>
<dbReference type="CDD" id="cd02976">
    <property type="entry name" value="NrdH"/>
    <property type="match status" value="1"/>
</dbReference>
<dbReference type="RefSeq" id="WP_284825862.1">
    <property type="nucleotide sequence ID" value="NZ_CP126969.1"/>
</dbReference>
<dbReference type="InterPro" id="IPR002109">
    <property type="entry name" value="Glutaredoxin"/>
</dbReference>
<dbReference type="Proteomes" id="UP001225598">
    <property type="component" value="Chromosome"/>
</dbReference>
<dbReference type="Pfam" id="PF00462">
    <property type="entry name" value="Glutaredoxin"/>
    <property type="match status" value="1"/>
</dbReference>
<protein>
    <submittedName>
        <fullName evidence="2">Glutaredoxin domain-containing protein</fullName>
    </submittedName>
</protein>
<dbReference type="SUPFAM" id="SSF52833">
    <property type="entry name" value="Thioredoxin-like"/>
    <property type="match status" value="1"/>
</dbReference>
<reference evidence="2 3" key="1">
    <citation type="submission" date="2023-05" db="EMBL/GenBank/DDBJ databases">
        <title>Corynebacterium suedekumii sp. nov. and Corynebacterium breve sp. nov. isolated from raw cow's milk.</title>
        <authorList>
            <person name="Baer M.K."/>
            <person name="Mehl L."/>
            <person name="Hellmuth R."/>
            <person name="Marke G."/>
            <person name="Lipski A."/>
        </authorList>
    </citation>
    <scope>NUCLEOTIDE SEQUENCE [LARGE SCALE GENOMIC DNA]</scope>
    <source>
        <strain evidence="2 3">R4</strain>
    </source>
</reference>
<name>A0ABY8VGC9_9CORY</name>
<evidence type="ECO:0000313" key="2">
    <source>
        <dbReference type="EMBL" id="WIM68367.1"/>
    </source>
</evidence>
<evidence type="ECO:0000259" key="1">
    <source>
        <dbReference type="Pfam" id="PF00462"/>
    </source>
</evidence>
<proteinExistence type="predicted"/>
<dbReference type="Gene3D" id="3.40.30.10">
    <property type="entry name" value="Glutaredoxin"/>
    <property type="match status" value="1"/>
</dbReference>
<feature type="domain" description="Glutaredoxin" evidence="1">
    <location>
        <begin position="7"/>
        <end position="65"/>
    </location>
</feature>
<gene>
    <name evidence="2" type="ORF">QP027_02940</name>
</gene>
<accession>A0ABY8VGC9</accession>
<evidence type="ECO:0000313" key="3">
    <source>
        <dbReference type="Proteomes" id="UP001225598"/>
    </source>
</evidence>
<dbReference type="PROSITE" id="PS51354">
    <property type="entry name" value="GLUTAREDOXIN_2"/>
    <property type="match status" value="1"/>
</dbReference>
<dbReference type="EMBL" id="CP126969">
    <property type="protein sequence ID" value="WIM68367.1"/>
    <property type="molecule type" value="Genomic_DNA"/>
</dbReference>
<sequence>MSSDAHVTLYTTSWCSFCNNLKRHLRRTETPFAEIDIEEPGNEDAIEWVESVNEGNRIVPTVRFSDDTHATNPRASAVRAKLRELTGEE</sequence>
<keyword evidence="3" id="KW-1185">Reference proteome</keyword>